<evidence type="ECO:0000259" key="1">
    <source>
        <dbReference type="Pfam" id="PF13546"/>
    </source>
</evidence>
<dbReference type="RefSeq" id="WP_079208932.1">
    <property type="nucleotide sequence ID" value="NZ_MVGR01000004.1"/>
</dbReference>
<organism evidence="2 3">
    <name type="scientific">Microcystis aeruginosa KW</name>
    <dbReference type="NCBI Taxonomy" id="1960155"/>
    <lineage>
        <taxon>Bacteria</taxon>
        <taxon>Bacillati</taxon>
        <taxon>Cyanobacteriota</taxon>
        <taxon>Cyanophyceae</taxon>
        <taxon>Oscillatoriophycideae</taxon>
        <taxon>Chroococcales</taxon>
        <taxon>Microcystaceae</taxon>
        <taxon>Microcystis</taxon>
    </lineage>
</organism>
<dbReference type="SUPFAM" id="SSF53098">
    <property type="entry name" value="Ribonuclease H-like"/>
    <property type="match status" value="1"/>
</dbReference>
<dbReference type="AlphaFoldDB" id="A0A1V4BUN1"/>
<proteinExistence type="predicted"/>
<gene>
    <name evidence="2" type="ORF">B1L04_18800</name>
</gene>
<dbReference type="InterPro" id="IPR039365">
    <property type="entry name" value="IS701-like"/>
</dbReference>
<dbReference type="InterPro" id="IPR012337">
    <property type="entry name" value="RNaseH-like_sf"/>
</dbReference>
<accession>A0A1V4BUN1</accession>
<dbReference type="InterPro" id="IPR038721">
    <property type="entry name" value="IS701-like_DDE_dom"/>
</dbReference>
<name>A0A1V4BUN1_MICAE</name>
<evidence type="ECO:0000313" key="2">
    <source>
        <dbReference type="EMBL" id="OPF17915.1"/>
    </source>
</evidence>
<sequence>MKETTPAAMPPCFDRWCRRFDNCFKNEAQKNGFRQYLGGLLGESERKNLTQIANNAVGVVYNRLHHFLTESPWSDRQVNECRLQVMNQCRQTQIPRGFTLIVDDSGHRKSGNLTAGVGRQYLGEIGKTDNGIVAVTTHLYDGKKSVPLDIEIYQPASSLAEGKEDKEFKKKPEIAIDLIDRSLTRGYRPKIVLIDAGYGNNTNFLKALEERKLKYLGGLAKNRKVIIEKEGGVEETIQLEQLAKSLSEKDWEKITLNLDKEKTVWVAVFRAKISQLEGERNLAIVMNASSMEKATEVDYFITNVVEADTVTASWIVKTYTERNWVEVFYREAKGWLGLREYQVRDKRSLLRHFILVFCAYTFILWHQLTGGLQRRWANRPLNTFVEALEAFRTAMSFRFFEWLTENRDVFAAYKASLGFVWA</sequence>
<dbReference type="Proteomes" id="UP000189835">
    <property type="component" value="Unassembled WGS sequence"/>
</dbReference>
<dbReference type="EMBL" id="MVGR01000004">
    <property type="protein sequence ID" value="OPF17915.1"/>
    <property type="molecule type" value="Genomic_DNA"/>
</dbReference>
<dbReference type="NCBIfam" id="NF033540">
    <property type="entry name" value="transpos_IS701"/>
    <property type="match status" value="1"/>
</dbReference>
<dbReference type="PANTHER" id="PTHR33627">
    <property type="entry name" value="TRANSPOSASE"/>
    <property type="match status" value="1"/>
</dbReference>
<protein>
    <submittedName>
        <fullName evidence="2">IS701 family transposase</fullName>
    </submittedName>
</protein>
<feature type="domain" description="Transposase IS701-like DDE" evidence="1">
    <location>
        <begin position="20"/>
        <end position="228"/>
    </location>
</feature>
<comment type="caution">
    <text evidence="2">The sequence shown here is derived from an EMBL/GenBank/DDBJ whole genome shotgun (WGS) entry which is preliminary data.</text>
</comment>
<evidence type="ECO:0000313" key="3">
    <source>
        <dbReference type="Proteomes" id="UP000189835"/>
    </source>
</evidence>
<reference evidence="2 3" key="1">
    <citation type="submission" date="2017-02" db="EMBL/GenBank/DDBJ databases">
        <title>Genome sequence of Microcystis aeruginosa KW.</title>
        <authorList>
            <person name="Oh H.-M."/>
            <person name="Ahn C.-Y."/>
            <person name="Jeong H."/>
            <person name="Srivastava A."/>
            <person name="Lee H.-G."/>
            <person name="Kang S.-R."/>
        </authorList>
    </citation>
    <scope>NUCLEOTIDE SEQUENCE [LARGE SCALE GENOMIC DNA]</scope>
    <source>
        <strain evidence="2 3">KW</strain>
    </source>
</reference>
<dbReference type="PANTHER" id="PTHR33627:SF1">
    <property type="entry name" value="TRANSPOSASE"/>
    <property type="match status" value="1"/>
</dbReference>
<dbReference type="Pfam" id="PF13546">
    <property type="entry name" value="DDE_5"/>
    <property type="match status" value="1"/>
</dbReference>